<dbReference type="AlphaFoldDB" id="A0AA95NH18"/>
<evidence type="ECO:0000256" key="1">
    <source>
        <dbReference type="SAM" id="SignalP"/>
    </source>
</evidence>
<accession>A0AA95NH18</accession>
<feature type="signal peptide" evidence="1">
    <location>
        <begin position="1"/>
        <end position="22"/>
    </location>
</feature>
<dbReference type="RefSeq" id="WP_285234520.1">
    <property type="nucleotide sequence ID" value="NZ_CP116346.1"/>
</dbReference>
<evidence type="ECO:0008006" key="4">
    <source>
        <dbReference type="Google" id="ProtNLM"/>
    </source>
</evidence>
<organism evidence="2 3">
    <name type="scientific">Paucibacter sediminis</name>
    <dbReference type="NCBI Taxonomy" id="3019553"/>
    <lineage>
        <taxon>Bacteria</taxon>
        <taxon>Pseudomonadati</taxon>
        <taxon>Pseudomonadota</taxon>
        <taxon>Betaproteobacteria</taxon>
        <taxon>Burkholderiales</taxon>
        <taxon>Sphaerotilaceae</taxon>
        <taxon>Roseateles</taxon>
    </lineage>
</organism>
<feature type="chain" id="PRO_5041737912" description="Lipoprotein" evidence="1">
    <location>
        <begin position="23"/>
        <end position="338"/>
    </location>
</feature>
<evidence type="ECO:0000313" key="2">
    <source>
        <dbReference type="EMBL" id="WIT13408.1"/>
    </source>
</evidence>
<keyword evidence="3" id="KW-1185">Reference proteome</keyword>
<dbReference type="KEGG" id="pais:PFX98_07285"/>
<reference evidence="2" key="1">
    <citation type="submission" date="2023-01" db="EMBL/GenBank/DDBJ databases">
        <title>Whole genome sequence of Paucibacter sp. S2-9 isolated from pond sediment.</title>
        <authorList>
            <person name="Jung J.Y."/>
        </authorList>
    </citation>
    <scope>NUCLEOTIDE SEQUENCE</scope>
    <source>
        <strain evidence="2">S2-9</strain>
    </source>
</reference>
<keyword evidence="1" id="KW-0732">Signal</keyword>
<gene>
    <name evidence="2" type="ORF">PFX98_07285</name>
</gene>
<evidence type="ECO:0000313" key="3">
    <source>
        <dbReference type="Proteomes" id="UP001177769"/>
    </source>
</evidence>
<dbReference type="Proteomes" id="UP001177769">
    <property type="component" value="Chromosome"/>
</dbReference>
<name>A0AA95NH18_9BURK</name>
<protein>
    <recommendedName>
        <fullName evidence="4">Lipoprotein</fullName>
    </recommendedName>
</protein>
<proteinExistence type="predicted"/>
<dbReference type="EMBL" id="CP116346">
    <property type="protein sequence ID" value="WIT13408.1"/>
    <property type="molecule type" value="Genomic_DNA"/>
</dbReference>
<sequence>MSVLINPRPGRLAALGLAAALAACGGGGSSDSSSPTDNLYAASSEAQKAVEGSLSAANTAVSKSVVLGQNPLFDLGSPSAAAANAAAAKRPRAQVLALGKAQAVEAFTCVELDLFTGPCTGSATVEANFAADAVKIPASSFIAMSFTNLAGPVDGLAISLSGQYRIDFLSEIDTKASSYANAHLKLSTTAFAGKLGEYSFGPDSSVATVDYDASGAPTLTIGDLVLSKVQLEGPLTNTQYRLANAQVRQPYWASGSGNKIDYLLKPWELKASRPALGSIATLAASNAASAKVEVTASAAASVVYAVQISAAGATKRYTVTASYASGSDTPSYSVSELN</sequence>